<dbReference type="NCBIfam" id="TIGR04057">
    <property type="entry name" value="SusC_RagA_signa"/>
    <property type="match status" value="1"/>
</dbReference>
<protein>
    <submittedName>
        <fullName evidence="10">TonB-dependent receptor</fullName>
    </submittedName>
</protein>
<dbReference type="Gene3D" id="2.170.130.10">
    <property type="entry name" value="TonB-dependent receptor, plug domain"/>
    <property type="match status" value="1"/>
</dbReference>
<dbReference type="InterPro" id="IPR008969">
    <property type="entry name" value="CarboxyPept-like_regulatory"/>
</dbReference>
<feature type="chain" id="PRO_5041443546" evidence="8">
    <location>
        <begin position="22"/>
        <end position="1140"/>
    </location>
</feature>
<dbReference type="Proteomes" id="UP001163821">
    <property type="component" value="Unassembled WGS sequence"/>
</dbReference>
<evidence type="ECO:0000313" key="11">
    <source>
        <dbReference type="Proteomes" id="UP001163821"/>
    </source>
</evidence>
<dbReference type="SMART" id="SM00965">
    <property type="entry name" value="STN"/>
    <property type="match status" value="1"/>
</dbReference>
<comment type="caution">
    <text evidence="10">The sequence shown here is derived from an EMBL/GenBank/DDBJ whole genome shotgun (WGS) entry which is preliminary data.</text>
</comment>
<dbReference type="Pfam" id="PF13715">
    <property type="entry name" value="CarbopepD_reg_2"/>
    <property type="match status" value="1"/>
</dbReference>
<keyword evidence="8" id="KW-0732">Signal</keyword>
<evidence type="ECO:0000256" key="8">
    <source>
        <dbReference type="SAM" id="SignalP"/>
    </source>
</evidence>
<evidence type="ECO:0000256" key="5">
    <source>
        <dbReference type="ARBA" id="ARBA00023136"/>
    </source>
</evidence>
<keyword evidence="2 7" id="KW-0813">Transport</keyword>
<evidence type="ECO:0000259" key="9">
    <source>
        <dbReference type="SMART" id="SM00965"/>
    </source>
</evidence>
<gene>
    <name evidence="10" type="ORF">N2K84_03920</name>
</gene>
<evidence type="ECO:0000256" key="2">
    <source>
        <dbReference type="ARBA" id="ARBA00022448"/>
    </source>
</evidence>
<evidence type="ECO:0000313" key="10">
    <source>
        <dbReference type="EMBL" id="MCW0481864.1"/>
    </source>
</evidence>
<evidence type="ECO:0000256" key="7">
    <source>
        <dbReference type="PROSITE-ProRule" id="PRU01360"/>
    </source>
</evidence>
<dbReference type="RefSeq" id="WP_282590474.1">
    <property type="nucleotide sequence ID" value="NZ_JAPAAF010000003.1"/>
</dbReference>
<keyword evidence="4 7" id="KW-0812">Transmembrane</keyword>
<dbReference type="InterPro" id="IPR039426">
    <property type="entry name" value="TonB-dep_rcpt-like"/>
</dbReference>
<evidence type="ECO:0000256" key="6">
    <source>
        <dbReference type="ARBA" id="ARBA00023237"/>
    </source>
</evidence>
<accession>A0AA42C5T1</accession>
<organism evidence="10 11">
    <name type="scientific">Gaoshiqia sediminis</name>
    <dbReference type="NCBI Taxonomy" id="2986998"/>
    <lineage>
        <taxon>Bacteria</taxon>
        <taxon>Pseudomonadati</taxon>
        <taxon>Bacteroidota</taxon>
        <taxon>Bacteroidia</taxon>
        <taxon>Marinilabiliales</taxon>
        <taxon>Prolixibacteraceae</taxon>
        <taxon>Gaoshiqia</taxon>
    </lineage>
</organism>
<dbReference type="InterPro" id="IPR036942">
    <property type="entry name" value="Beta-barrel_TonB_sf"/>
</dbReference>
<dbReference type="InterPro" id="IPR011662">
    <property type="entry name" value="Secretin/TonB_short_N"/>
</dbReference>
<dbReference type="InterPro" id="IPR037066">
    <property type="entry name" value="Plug_dom_sf"/>
</dbReference>
<dbReference type="FunFam" id="2.170.130.10:FF:000008">
    <property type="entry name" value="SusC/RagA family TonB-linked outer membrane protein"/>
    <property type="match status" value="1"/>
</dbReference>
<keyword evidence="5 7" id="KW-0472">Membrane</keyword>
<evidence type="ECO:0000256" key="4">
    <source>
        <dbReference type="ARBA" id="ARBA00022692"/>
    </source>
</evidence>
<dbReference type="Gene3D" id="2.40.170.20">
    <property type="entry name" value="TonB-dependent receptor, beta-barrel domain"/>
    <property type="match status" value="1"/>
</dbReference>
<dbReference type="PROSITE" id="PS52016">
    <property type="entry name" value="TONB_DEPENDENT_REC_3"/>
    <property type="match status" value="1"/>
</dbReference>
<keyword evidence="10" id="KW-0675">Receptor</keyword>
<comment type="similarity">
    <text evidence="7">Belongs to the TonB-dependent receptor family.</text>
</comment>
<sequence length="1140" mass="125777">MKLLMILVFSGLMTFASQSYSQMTKVSVDLKQATIMDVFSAIEDQTDYQIAYNSNILDVSKKIDLRVENKSISEVLDLVLKNSAAQYEFVGRYVVISDSKGSDFDARTSQQTRTITGRVTNNEGMPIPGATIVVKGTTMGTITDVNGNFEINDVRAGAVLLVSFVGMKTQEIPTDGQNVVNVSLLEETIGLDEVVAIGYGTVRKSDLTGSVVSVGADKLKDRPYTNAMQTLAGQVSGVQITQTQGAPGLAPTVKVRGASSINAGTTPLYVIDGIPLEDNTTNSTSTGISSGSNMDFNRNPLNFINPNDIESIEILKDASSAAIYGSRGANGVVIITTKQGKAGKTKIEANYEFGLSKVLRETEMMNAQEWMEFQTAARNNSWATIVAANPSATRGLNVTVPVEFSDPAWIARIGNGTDWQDVLLRTALSHNVQVSASGGNEKTQFMVSAGYLDSEGVVDQNTYDRINLRSNIRHKFSDRFRLGLNMGFSRAQEAPHGTSGKSDVVSLALQSDPIFPLYVETGSLGFKDPTSIWNTFVKYGLQLWHPYSLTREAEKKKVMNVMTANSYLEWDVLKDLTFKTALNSNIENTFYNFYWNEGQNWGYSGWVPATADFITLQSYNWVWENTLNYNKTFNDIHDLSVLAGYTVQEQRTDYSNMRSGSFPNDLVHTLNAGKVSSGSTSAQDWSLISYLARANYSLKNKYLVTAAIRADGSSRFGANNRWGYFPSGSVAWRMSEEAFLQDVDWLDNLKVRLSYGETGNNQIPNYGAIGILGYTPYVNGGTVEQGIYTNTFADKNLKWEKTGQTNFGVDFSILDQRVNFSGDIYYSKTKDLLLNVPIPIITGFGSTLTNIGELQNKGFEINVSTRNIDRKLKWVTDLNIFANRNKVLKLGENDAPIDINESSMTSRTAVGKPIGMYYGYVIDGVIMSQAELDNNAYPVWAGSEPGDPRVRDVNKDGKINSDDRTYIGNYQPDFQWGMTNTLSYAGIELSVMLRGSHGAEILNHNARFLKSGVGGGNRNMYSEVSNFWRSEANPGNGMIPKPRMLPTTVRDFGSTYWVEDGSFVRIQNIRIGYNLPQNLVNKMNVAGVKLYLNMENVYVFSDYLGYDPEGSTYQTGVLVGFDYGAYPNPFTATAGVNITF</sequence>
<evidence type="ECO:0000256" key="1">
    <source>
        <dbReference type="ARBA" id="ARBA00004571"/>
    </source>
</evidence>
<dbReference type="NCBIfam" id="TIGR04056">
    <property type="entry name" value="OMP_RagA_SusC"/>
    <property type="match status" value="1"/>
</dbReference>
<keyword evidence="6 7" id="KW-0998">Cell outer membrane</keyword>
<comment type="subcellular location">
    <subcellularLocation>
        <location evidence="1 7">Cell outer membrane</location>
        <topology evidence="1 7">Multi-pass membrane protein</topology>
    </subcellularLocation>
</comment>
<dbReference type="InterPro" id="IPR023997">
    <property type="entry name" value="TonB-dep_OMP_SusC/RagA_CS"/>
</dbReference>
<dbReference type="EMBL" id="JAPAAF010000003">
    <property type="protein sequence ID" value="MCW0481864.1"/>
    <property type="molecule type" value="Genomic_DNA"/>
</dbReference>
<dbReference type="Pfam" id="PF07660">
    <property type="entry name" value="STN"/>
    <property type="match status" value="1"/>
</dbReference>
<feature type="domain" description="Secretin/TonB short N-terminal" evidence="9">
    <location>
        <begin position="48"/>
        <end position="99"/>
    </location>
</feature>
<reference evidence="10" key="1">
    <citation type="submission" date="2022-10" db="EMBL/GenBank/DDBJ databases">
        <title>Gaoshiqiia sediminis gen. nov., sp. nov., isolated from coastal sediment.</title>
        <authorList>
            <person name="Yu W.X."/>
            <person name="Mu D.S."/>
            <person name="Du J.Z."/>
            <person name="Liang Y.Q."/>
        </authorList>
    </citation>
    <scope>NUCLEOTIDE SEQUENCE</scope>
    <source>
        <strain evidence="10">A06</strain>
    </source>
</reference>
<keyword evidence="11" id="KW-1185">Reference proteome</keyword>
<proteinExistence type="inferred from homology"/>
<dbReference type="InterPro" id="IPR012910">
    <property type="entry name" value="Plug_dom"/>
</dbReference>
<evidence type="ECO:0000256" key="3">
    <source>
        <dbReference type="ARBA" id="ARBA00022452"/>
    </source>
</evidence>
<dbReference type="SUPFAM" id="SSF56935">
    <property type="entry name" value="Porins"/>
    <property type="match status" value="1"/>
</dbReference>
<dbReference type="AlphaFoldDB" id="A0AA42C5T1"/>
<dbReference type="Gene3D" id="2.60.40.1120">
    <property type="entry name" value="Carboxypeptidase-like, regulatory domain"/>
    <property type="match status" value="1"/>
</dbReference>
<dbReference type="InterPro" id="IPR023996">
    <property type="entry name" value="TonB-dep_OMP_SusC/RagA"/>
</dbReference>
<dbReference type="GO" id="GO:0009279">
    <property type="term" value="C:cell outer membrane"/>
    <property type="evidence" value="ECO:0007669"/>
    <property type="project" value="UniProtKB-SubCell"/>
</dbReference>
<dbReference type="Pfam" id="PF07715">
    <property type="entry name" value="Plug"/>
    <property type="match status" value="1"/>
</dbReference>
<name>A0AA42C5T1_9BACT</name>
<keyword evidence="3 7" id="KW-1134">Transmembrane beta strand</keyword>
<feature type="signal peptide" evidence="8">
    <location>
        <begin position="1"/>
        <end position="21"/>
    </location>
</feature>
<dbReference type="SUPFAM" id="SSF49464">
    <property type="entry name" value="Carboxypeptidase regulatory domain-like"/>
    <property type="match status" value="1"/>
</dbReference>
<dbReference type="FunFam" id="2.60.40.1120:FF:000003">
    <property type="entry name" value="Outer membrane protein Omp121"/>
    <property type="match status" value="1"/>
</dbReference>